<dbReference type="RefSeq" id="WP_187551312.1">
    <property type="nucleotide sequence ID" value="NZ_BMZL01000002.1"/>
</dbReference>
<evidence type="ECO:0000259" key="7">
    <source>
        <dbReference type="Pfam" id="PF01137"/>
    </source>
</evidence>
<feature type="active site" description="Tele-AMP-histidine intermediate" evidence="5">
    <location>
        <position position="307"/>
    </location>
</feature>
<feature type="domain" description="RNA 3'-terminal phosphate cyclase insert" evidence="8">
    <location>
        <begin position="181"/>
        <end position="273"/>
    </location>
</feature>
<dbReference type="EMBL" id="CP060719">
    <property type="protein sequence ID" value="QNN68788.1"/>
    <property type="molecule type" value="Genomic_DNA"/>
</dbReference>
<dbReference type="InterPro" id="IPR036553">
    <property type="entry name" value="RPTC_insert"/>
</dbReference>
<dbReference type="GO" id="GO:0006396">
    <property type="term" value="P:RNA processing"/>
    <property type="evidence" value="ECO:0007669"/>
    <property type="project" value="UniProtKB-UniRule"/>
</dbReference>
<dbReference type="Gene3D" id="3.30.360.20">
    <property type="entry name" value="RNA 3'-terminal phosphate cyclase, insert domain"/>
    <property type="match status" value="1"/>
</dbReference>
<dbReference type="InterPro" id="IPR013792">
    <property type="entry name" value="RNA3'P_cycl/enolpyr_Trfase_a/b"/>
</dbReference>
<name>A0A7G9SLR3_9GAMM</name>
<evidence type="ECO:0000256" key="6">
    <source>
        <dbReference type="NCBIfam" id="TIGR03399"/>
    </source>
</evidence>
<proteinExistence type="inferred from homology"/>
<evidence type="ECO:0000256" key="4">
    <source>
        <dbReference type="ARBA" id="ARBA00024481"/>
    </source>
</evidence>
<gene>
    <name evidence="5" type="primary">rtcA</name>
    <name evidence="9" type="ORF">H9L16_08510</name>
</gene>
<dbReference type="SUPFAM" id="SSF52913">
    <property type="entry name" value="RNA 3'-terminal phosphate cyclase, RPTC, insert domain"/>
    <property type="match status" value="1"/>
</dbReference>
<dbReference type="GO" id="GO:0003963">
    <property type="term" value="F:RNA-3'-phosphate cyclase activity"/>
    <property type="evidence" value="ECO:0007669"/>
    <property type="project" value="UniProtKB-UniRule"/>
</dbReference>
<evidence type="ECO:0000256" key="2">
    <source>
        <dbReference type="ARBA" id="ARBA00022598"/>
    </source>
</evidence>
<dbReference type="Pfam" id="PF05189">
    <property type="entry name" value="RTC_insert"/>
    <property type="match status" value="1"/>
</dbReference>
<keyword evidence="2 5" id="KW-0436">Ligase</keyword>
<feature type="binding site" evidence="5">
    <location>
        <position position="100"/>
    </location>
    <ligand>
        <name>ATP</name>
        <dbReference type="ChEBI" id="CHEBI:30616"/>
    </ligand>
</feature>
<dbReference type="NCBIfam" id="TIGR03399">
    <property type="entry name" value="RNA_3prim_cycl"/>
    <property type="match status" value="1"/>
</dbReference>
<dbReference type="PIRSF" id="PIRSF005378">
    <property type="entry name" value="RNA3'_term_phos_cycl_euk"/>
    <property type="match status" value="1"/>
</dbReference>
<dbReference type="PANTHER" id="PTHR11096:SF0">
    <property type="entry name" value="RNA 3'-TERMINAL PHOSPHATE CYCLASE"/>
    <property type="match status" value="1"/>
</dbReference>
<dbReference type="InterPro" id="IPR017770">
    <property type="entry name" value="RNA3'_term_phos_cyc_type_1"/>
</dbReference>
<organism evidence="9 10">
    <name type="scientific">Thermomonas carbonis</name>
    <dbReference type="NCBI Taxonomy" id="1463158"/>
    <lineage>
        <taxon>Bacteria</taxon>
        <taxon>Pseudomonadati</taxon>
        <taxon>Pseudomonadota</taxon>
        <taxon>Gammaproteobacteria</taxon>
        <taxon>Lysobacterales</taxon>
        <taxon>Lysobacteraceae</taxon>
        <taxon>Thermomonas</taxon>
    </lineage>
</organism>
<evidence type="ECO:0000259" key="8">
    <source>
        <dbReference type="Pfam" id="PF05189"/>
    </source>
</evidence>
<accession>A0A7G9SLR3</accession>
<sequence length="339" mass="35801">MEMLELDGAPGGGQLLRSALSLSLCTGIGFTLQDIRAKRSKPGLMRQHLTAVNAAAQVGGARVHGAELGATWLRFEPGAIRGGDYSFATGSAGSCTLVLQTILPALWRADAPSRVRLEGGTHNPLAPSVDFLADSFVPRLRDFGIEVGLALESPGFYPAGGGVLHATVQPAGELRACAFEARGELERMDGTALLSGLSSDIGLRELAVLQARFGLGEDARHLRQVRPSRGPGNALMLRVRHAAHGTTFTGFGERGKSAEAVATGVADEAQTYLASGACIDEHLGDQLLLPMALAGKGSFTTTAPSDHLRSNAALIEKFLPVEISWDQQDETTWRVIVEE</sequence>
<dbReference type="Pfam" id="PF01137">
    <property type="entry name" value="RTC"/>
    <property type="match status" value="1"/>
</dbReference>
<comment type="function">
    <text evidence="5">Catalyzes the conversion of 3'-phosphate to a 2',3'-cyclic phosphodiester at the end of RNA. The mechanism of action of the enzyme occurs in 3 steps: (A) adenylation of the enzyme by ATP; (B) transfer of adenylate to an RNA-N3'P to produce RNA-N3'PP5'A; (C) and attack of the adjacent 2'-hydroxyl on the 3'-phosphorus in the diester linkage to produce the cyclic end product. The biological role of this enzyme is unknown but it is likely to function in some aspects of cellular RNA processing.</text>
</comment>
<comment type="similarity">
    <text evidence="1 5">Belongs to the RNA 3'-terminal cyclase family. Type 1 subfamily.</text>
</comment>
<dbReference type="Gene3D" id="3.65.10.20">
    <property type="entry name" value="RNA 3'-terminal phosphate cyclase domain"/>
    <property type="match status" value="1"/>
</dbReference>
<keyword evidence="5" id="KW-0067">ATP-binding</keyword>
<dbReference type="AlphaFoldDB" id="A0A7G9SLR3"/>
<comment type="catalytic activity">
    <reaction evidence="4 5">
        <text>a 3'-end 3'-phospho-ribonucleotide-RNA + ATP = a 3'-end 2',3'-cyclophospho-ribonucleotide-RNA + AMP + diphosphate</text>
        <dbReference type="Rhea" id="RHEA:23976"/>
        <dbReference type="Rhea" id="RHEA-COMP:10463"/>
        <dbReference type="Rhea" id="RHEA-COMP:10464"/>
        <dbReference type="ChEBI" id="CHEBI:30616"/>
        <dbReference type="ChEBI" id="CHEBI:33019"/>
        <dbReference type="ChEBI" id="CHEBI:83062"/>
        <dbReference type="ChEBI" id="CHEBI:83064"/>
        <dbReference type="ChEBI" id="CHEBI:456215"/>
        <dbReference type="EC" id="6.5.1.4"/>
    </reaction>
</comment>
<evidence type="ECO:0000256" key="5">
    <source>
        <dbReference type="HAMAP-Rule" id="MF_00200"/>
    </source>
</evidence>
<dbReference type="EC" id="6.5.1.4" evidence="5 6"/>
<comment type="subcellular location">
    <subcellularLocation>
        <location evidence="5">Cytoplasm</location>
    </subcellularLocation>
</comment>
<dbReference type="InterPro" id="IPR000228">
    <property type="entry name" value="RNA3'_term_phos_cyc"/>
</dbReference>
<evidence type="ECO:0000256" key="3">
    <source>
        <dbReference type="ARBA" id="ARBA00022741"/>
    </source>
</evidence>
<dbReference type="InterPro" id="IPR037136">
    <property type="entry name" value="RNA3'_phos_cyclase_dom_sf"/>
</dbReference>
<dbReference type="GO" id="GO:0005524">
    <property type="term" value="F:ATP binding"/>
    <property type="evidence" value="ECO:0007669"/>
    <property type="project" value="UniProtKB-KW"/>
</dbReference>
<dbReference type="GO" id="GO:0005737">
    <property type="term" value="C:cytoplasm"/>
    <property type="evidence" value="ECO:0007669"/>
    <property type="project" value="UniProtKB-SubCell"/>
</dbReference>
<keyword evidence="10" id="KW-1185">Reference proteome</keyword>
<dbReference type="KEGG" id="tcn:H9L16_08510"/>
<evidence type="ECO:0000313" key="10">
    <source>
        <dbReference type="Proteomes" id="UP000515804"/>
    </source>
</evidence>
<feature type="binding site" evidence="5">
    <location>
        <begin position="282"/>
        <end position="286"/>
    </location>
    <ligand>
        <name>ATP</name>
        <dbReference type="ChEBI" id="CHEBI:30616"/>
    </ligand>
</feature>
<dbReference type="InterPro" id="IPR023797">
    <property type="entry name" value="RNA3'_phos_cyclase_dom"/>
</dbReference>
<dbReference type="Proteomes" id="UP000515804">
    <property type="component" value="Chromosome"/>
</dbReference>
<protein>
    <recommendedName>
        <fullName evidence="5 6">RNA 3'-terminal phosphate cyclase</fullName>
        <shortName evidence="5">RNA cyclase</shortName>
        <shortName evidence="5">RNA-3'-phosphate cyclase</shortName>
        <ecNumber evidence="5 6">6.5.1.4</ecNumber>
    </recommendedName>
</protein>
<dbReference type="PANTHER" id="PTHR11096">
    <property type="entry name" value="RNA 3' TERMINAL PHOSPHATE CYCLASE"/>
    <property type="match status" value="1"/>
</dbReference>
<dbReference type="HAMAP" id="MF_00200">
    <property type="entry name" value="RTC"/>
    <property type="match status" value="1"/>
</dbReference>
<evidence type="ECO:0000256" key="1">
    <source>
        <dbReference type="ARBA" id="ARBA00009206"/>
    </source>
</evidence>
<dbReference type="NCBIfam" id="NF003246">
    <property type="entry name" value="PRK04204.1-2"/>
    <property type="match status" value="1"/>
</dbReference>
<keyword evidence="3 5" id="KW-0547">Nucleotide-binding</keyword>
<keyword evidence="5" id="KW-0963">Cytoplasm</keyword>
<feature type="domain" description="RNA 3'-terminal phosphate cyclase" evidence="7">
    <location>
        <begin position="11"/>
        <end position="323"/>
    </location>
</feature>
<evidence type="ECO:0000313" key="9">
    <source>
        <dbReference type="EMBL" id="QNN68788.1"/>
    </source>
</evidence>
<reference evidence="9 10" key="1">
    <citation type="submission" date="2020-08" db="EMBL/GenBank/DDBJ databases">
        <title>Genome sequence of Thermomonas carbonis KCTC 42013T.</title>
        <authorList>
            <person name="Hyun D.-W."/>
            <person name="Bae J.-W."/>
        </authorList>
    </citation>
    <scope>NUCLEOTIDE SEQUENCE [LARGE SCALE GENOMIC DNA]</scope>
    <source>
        <strain evidence="9 10">KCTC 42013</strain>
    </source>
</reference>
<dbReference type="SUPFAM" id="SSF55205">
    <property type="entry name" value="EPT/RTPC-like"/>
    <property type="match status" value="2"/>
</dbReference>
<dbReference type="InterPro" id="IPR013791">
    <property type="entry name" value="RNA3'-term_phos_cycl_insert"/>
</dbReference>